<evidence type="ECO:0000313" key="2">
    <source>
        <dbReference type="Proteomes" id="UP000048949"/>
    </source>
</evidence>
<name>A0A0U1NM04_9RHOB</name>
<proteinExistence type="predicted"/>
<protein>
    <submittedName>
        <fullName evidence="1">Uncharacterized protein</fullName>
    </submittedName>
</protein>
<evidence type="ECO:0000313" key="1">
    <source>
        <dbReference type="EMBL" id="CRK75519.1"/>
    </source>
</evidence>
<dbReference type="AlphaFoldDB" id="A0A0U1NM04"/>
<sequence length="326" mass="36518">MIWLLKRGAAVVALLFALVASPVAYVELACRPSIVPSSDVPILPPEHHRPEGRTLLTYPEWHIVHAYDDYAQVIANGAPHDYAYFKSVAGFWQSLCSVSKASGPVGGFPNQFKSTIYTIGISFTFEMLAKALYEETLGRFAVVMRGDEPASLDILSAQQAAQYAQFLQQVPWYQWDFERDAVALKNAETDVWRDRERRFALGIEYGLKARYARVIKAAVANLEPDALRLRLIVRDLQPNRLAAEEGVEVISMRPEGIEVEAPRYRALTKLLDQWAAEGADFVEIAGNDDIMLTVTSSNPRLDQALYSFDRQGYGDTRHLVLVPVLT</sequence>
<accession>A0A0U1NM04</accession>
<gene>
    <name evidence="1" type="ORF">NIG5292_01567</name>
</gene>
<dbReference type="RefSeq" id="WP_233488196.1">
    <property type="nucleotide sequence ID" value="NZ_CVPC01000006.1"/>
</dbReference>
<dbReference type="EMBL" id="CVQV01000006">
    <property type="protein sequence ID" value="CRK75519.1"/>
    <property type="molecule type" value="Genomic_DNA"/>
</dbReference>
<dbReference type="STRING" id="282199.GCA_001049735_01566"/>
<dbReference type="Proteomes" id="UP000048949">
    <property type="component" value="Unassembled WGS sequence"/>
</dbReference>
<reference evidence="1 2" key="1">
    <citation type="submission" date="2015-04" db="EMBL/GenBank/DDBJ databases">
        <authorList>
            <person name="Syromyatnikov M.Y."/>
            <person name="Popov V.N."/>
        </authorList>
    </citation>
    <scope>NUCLEOTIDE SEQUENCE [LARGE SCALE GENOMIC DNA]</scope>
    <source>
        <strain evidence="1 2">CECT 5292</strain>
    </source>
</reference>
<organism evidence="1 2">
    <name type="scientific">Nereida ignava</name>
    <dbReference type="NCBI Taxonomy" id="282199"/>
    <lineage>
        <taxon>Bacteria</taxon>
        <taxon>Pseudomonadati</taxon>
        <taxon>Pseudomonadota</taxon>
        <taxon>Alphaproteobacteria</taxon>
        <taxon>Rhodobacterales</taxon>
        <taxon>Roseobacteraceae</taxon>
        <taxon>Nereida</taxon>
    </lineage>
</organism>
<keyword evidence="2" id="KW-1185">Reference proteome</keyword>